<proteinExistence type="predicted"/>
<name>A0ABV3JQK5_STRON</name>
<feature type="compositionally biased region" description="Gly residues" evidence="1">
    <location>
        <begin position="421"/>
        <end position="433"/>
    </location>
</feature>
<dbReference type="Gene3D" id="1.10.150.480">
    <property type="match status" value="1"/>
</dbReference>
<feature type="signal peptide" evidence="3">
    <location>
        <begin position="1"/>
        <end position="35"/>
    </location>
</feature>
<evidence type="ECO:0000256" key="3">
    <source>
        <dbReference type="SAM" id="SignalP"/>
    </source>
</evidence>
<evidence type="ECO:0000256" key="2">
    <source>
        <dbReference type="SAM" id="Phobius"/>
    </source>
</evidence>
<sequence length="477" mass="48277">MKSVRRRGAARPVAAALAAGLLAMGAIATAGPAAAEDAPQNTQSMQNTPQNAGGASATLGKLTVSDWVTVESPQKGPVRAGLFTMDVDKGGSLQTYCIDINTGTVEGAHYKEAGWRESSLQGNADAGRIRWILQNSYPQVNDLTALAQKAGVGSLDDRQAAAGTQVAIWRYSDHAKVKAVSPAAQKLADYLYDHAENQDEPGASLSLTPPAVSGRPGRRLGPVTVHTKADSVTLTPGPEAASRGVRVTDKNGKPVKTTADGGQLFFQVPAGAADGAASITASATTKVPVGRVLTGDGIRTQTMVLAGSSDGSVTANATVTWAKQGPAPAVSAKRDCARGGVEITVDNRGDRPFGYRIAGRKHTVAAGRSETTLVKVGEDQNYKIGVTGPGGLDRTFTGVLDCRTGIAAPAPTGEALVTQAGRGGTGSTGGSGTDGRPLAQTGGGSTAPLIAGVGGALIAAGGAVVFLLRRKRTAAGK</sequence>
<feature type="chain" id="PRO_5045335792" evidence="3">
    <location>
        <begin position="36"/>
        <end position="477"/>
    </location>
</feature>
<dbReference type="Pfam" id="PF08341">
    <property type="entry name" value="TED"/>
    <property type="match status" value="1"/>
</dbReference>
<evidence type="ECO:0000256" key="1">
    <source>
        <dbReference type="SAM" id="MobiDB-lite"/>
    </source>
</evidence>
<dbReference type="NCBIfam" id="TIGR01167">
    <property type="entry name" value="LPXTG_anchor"/>
    <property type="match status" value="1"/>
</dbReference>
<feature type="region of interest" description="Disordered" evidence="1">
    <location>
        <begin position="34"/>
        <end position="56"/>
    </location>
</feature>
<evidence type="ECO:0000313" key="5">
    <source>
        <dbReference type="EMBL" id="MEV5505156.1"/>
    </source>
</evidence>
<dbReference type="RefSeq" id="WP_109281193.1">
    <property type="nucleotide sequence ID" value="NZ_JBFAUK010000001.1"/>
</dbReference>
<feature type="transmembrane region" description="Helical" evidence="2">
    <location>
        <begin position="449"/>
        <end position="468"/>
    </location>
</feature>
<reference evidence="5 6" key="1">
    <citation type="submission" date="2024-06" db="EMBL/GenBank/DDBJ databases">
        <title>The Natural Products Discovery Center: Release of the First 8490 Sequenced Strains for Exploring Actinobacteria Biosynthetic Diversity.</title>
        <authorList>
            <person name="Kalkreuter E."/>
            <person name="Kautsar S.A."/>
            <person name="Yang D."/>
            <person name="Bader C.D."/>
            <person name="Teijaro C.N."/>
            <person name="Fluegel L."/>
            <person name="Davis C.M."/>
            <person name="Simpson J.R."/>
            <person name="Lauterbach L."/>
            <person name="Steele A.D."/>
            <person name="Gui C."/>
            <person name="Meng S."/>
            <person name="Li G."/>
            <person name="Viehrig K."/>
            <person name="Ye F."/>
            <person name="Su P."/>
            <person name="Kiefer A.F."/>
            <person name="Nichols A."/>
            <person name="Cepeda A.J."/>
            <person name="Yan W."/>
            <person name="Fan B."/>
            <person name="Jiang Y."/>
            <person name="Adhikari A."/>
            <person name="Zheng C.-J."/>
            <person name="Schuster L."/>
            <person name="Cowan T.M."/>
            <person name="Smanski M.J."/>
            <person name="Chevrette M.G."/>
            <person name="De Carvalho L.P.S."/>
            <person name="Shen B."/>
        </authorList>
    </citation>
    <scope>NUCLEOTIDE SEQUENCE [LARGE SCALE GENOMIC DNA]</scope>
    <source>
        <strain evidence="5 6">NPDC052347</strain>
    </source>
</reference>
<feature type="region of interest" description="Disordered" evidence="1">
    <location>
        <begin position="199"/>
        <end position="256"/>
    </location>
</feature>
<dbReference type="NCBIfam" id="NF041528">
    <property type="entry name" value="strep_LAETG"/>
    <property type="match status" value="1"/>
</dbReference>
<evidence type="ECO:0000313" key="6">
    <source>
        <dbReference type="Proteomes" id="UP001552594"/>
    </source>
</evidence>
<dbReference type="NCBIfam" id="TIGR03934">
    <property type="entry name" value="TQXA_dom"/>
    <property type="match status" value="1"/>
</dbReference>
<keyword evidence="2" id="KW-1133">Transmembrane helix</keyword>
<keyword evidence="2" id="KW-0812">Transmembrane</keyword>
<keyword evidence="6" id="KW-1185">Reference proteome</keyword>
<dbReference type="InterPro" id="IPR023849">
    <property type="entry name" value="TQXA_dom"/>
</dbReference>
<comment type="caution">
    <text evidence="5">The sequence shown here is derived from an EMBL/GenBank/DDBJ whole genome shotgun (WGS) entry which is preliminary data.</text>
</comment>
<dbReference type="Proteomes" id="UP001552594">
    <property type="component" value="Unassembled WGS sequence"/>
</dbReference>
<dbReference type="InterPro" id="IPR013552">
    <property type="entry name" value="Thioester_dom"/>
</dbReference>
<keyword evidence="3" id="KW-0732">Signal</keyword>
<evidence type="ECO:0000259" key="4">
    <source>
        <dbReference type="Pfam" id="PF08341"/>
    </source>
</evidence>
<keyword evidence="2" id="KW-0472">Membrane</keyword>
<feature type="domain" description="Thioester" evidence="4">
    <location>
        <begin position="95"/>
        <end position="197"/>
    </location>
</feature>
<dbReference type="EMBL" id="JBFAUK010000001">
    <property type="protein sequence ID" value="MEV5505156.1"/>
    <property type="molecule type" value="Genomic_DNA"/>
</dbReference>
<accession>A0ABV3JQK5</accession>
<feature type="region of interest" description="Disordered" evidence="1">
    <location>
        <begin position="413"/>
        <end position="443"/>
    </location>
</feature>
<feature type="compositionally biased region" description="Polar residues" evidence="1">
    <location>
        <begin position="39"/>
        <end position="53"/>
    </location>
</feature>
<organism evidence="5 6">
    <name type="scientific">Streptomyces orinoci</name>
    <name type="common">Streptoverticillium orinoci</name>
    <dbReference type="NCBI Taxonomy" id="67339"/>
    <lineage>
        <taxon>Bacteria</taxon>
        <taxon>Bacillati</taxon>
        <taxon>Actinomycetota</taxon>
        <taxon>Actinomycetes</taxon>
        <taxon>Kitasatosporales</taxon>
        <taxon>Streptomycetaceae</taxon>
        <taxon>Streptomyces</taxon>
    </lineage>
</organism>
<gene>
    <name evidence="5" type="ORF">AB0L16_01575</name>
</gene>
<protein>
    <submittedName>
        <fullName evidence="5">Thioester domain-containing protein</fullName>
    </submittedName>
</protein>